<reference evidence="2 3" key="1">
    <citation type="submission" date="2024-06" db="EMBL/GenBank/DDBJ databases">
        <authorList>
            <person name="Pan Q."/>
            <person name="Wen M."/>
            <person name="Jouanno E."/>
            <person name="Zahm M."/>
            <person name="Klopp C."/>
            <person name="Cabau C."/>
            <person name="Louis A."/>
            <person name="Berthelot C."/>
            <person name="Parey E."/>
            <person name="Roest Crollius H."/>
            <person name="Montfort J."/>
            <person name="Robinson-Rechavi M."/>
            <person name="Bouchez O."/>
            <person name="Lampietro C."/>
            <person name="Lopez Roques C."/>
            <person name="Donnadieu C."/>
            <person name="Postlethwait J."/>
            <person name="Bobe J."/>
            <person name="Verreycken H."/>
            <person name="Guiguen Y."/>
        </authorList>
    </citation>
    <scope>NUCLEOTIDE SEQUENCE [LARGE SCALE GENOMIC DNA]</scope>
    <source>
        <strain evidence="2">Up_M1</strain>
        <tissue evidence="2">Testis</tissue>
    </source>
</reference>
<gene>
    <name evidence="2" type="ORF">UPYG_G00274350</name>
</gene>
<protein>
    <submittedName>
        <fullName evidence="2">Uncharacterized protein</fullName>
    </submittedName>
</protein>
<accession>A0ABD0WHG8</accession>
<feature type="compositionally biased region" description="Polar residues" evidence="1">
    <location>
        <begin position="21"/>
        <end position="40"/>
    </location>
</feature>
<evidence type="ECO:0000256" key="1">
    <source>
        <dbReference type="SAM" id="MobiDB-lite"/>
    </source>
</evidence>
<evidence type="ECO:0000313" key="3">
    <source>
        <dbReference type="Proteomes" id="UP001557470"/>
    </source>
</evidence>
<dbReference type="Proteomes" id="UP001557470">
    <property type="component" value="Unassembled WGS sequence"/>
</dbReference>
<dbReference type="EMBL" id="JAGEUA010000009">
    <property type="protein sequence ID" value="KAL0964916.1"/>
    <property type="molecule type" value="Genomic_DNA"/>
</dbReference>
<evidence type="ECO:0000313" key="2">
    <source>
        <dbReference type="EMBL" id="KAL0964916.1"/>
    </source>
</evidence>
<proteinExistence type="predicted"/>
<sequence>MSSRFATREGGIRHRAEDPVSSVSWTTSHTDTFPGTTTGPLDTVLSPEPQTSGLGPALLHNTTVGTGGSKE</sequence>
<dbReference type="AlphaFoldDB" id="A0ABD0WHG8"/>
<organism evidence="2 3">
    <name type="scientific">Umbra pygmaea</name>
    <name type="common">Eastern mudminnow</name>
    <dbReference type="NCBI Taxonomy" id="75934"/>
    <lineage>
        <taxon>Eukaryota</taxon>
        <taxon>Metazoa</taxon>
        <taxon>Chordata</taxon>
        <taxon>Craniata</taxon>
        <taxon>Vertebrata</taxon>
        <taxon>Euteleostomi</taxon>
        <taxon>Actinopterygii</taxon>
        <taxon>Neopterygii</taxon>
        <taxon>Teleostei</taxon>
        <taxon>Protacanthopterygii</taxon>
        <taxon>Esociformes</taxon>
        <taxon>Umbridae</taxon>
        <taxon>Umbra</taxon>
    </lineage>
</organism>
<feature type="compositionally biased region" description="Basic and acidic residues" evidence="1">
    <location>
        <begin position="1"/>
        <end position="18"/>
    </location>
</feature>
<comment type="caution">
    <text evidence="2">The sequence shown here is derived from an EMBL/GenBank/DDBJ whole genome shotgun (WGS) entry which is preliminary data.</text>
</comment>
<name>A0ABD0WHG8_UMBPY</name>
<feature type="region of interest" description="Disordered" evidence="1">
    <location>
        <begin position="1"/>
        <end position="71"/>
    </location>
</feature>
<keyword evidence="3" id="KW-1185">Reference proteome</keyword>